<dbReference type="PATRIC" id="fig|294.132.peg.4605"/>
<evidence type="ECO:0000313" key="1">
    <source>
        <dbReference type="EMBL" id="KJZ50063.1"/>
    </source>
</evidence>
<name>A0A0F4U045_PSEFL</name>
<proteinExistence type="predicted"/>
<accession>A0A0F4U045</accession>
<sequence>MKIVSSLALVVAVGSISGCSTVPDRQVTNVPLNATSINAGRIARPIMMSDGNATVFWFAVSGESMGSALPGRLQAYIYPGSCASLGAKPAYDMNDGPNARFYSAASHQYFWKSAPIAYETLRAGGYSLVVRESPADGNQNIFCGKLS</sequence>
<dbReference type="AlphaFoldDB" id="A0A0F4U045"/>
<dbReference type="EMBL" id="LACC01000004">
    <property type="protein sequence ID" value="KJZ50063.1"/>
    <property type="molecule type" value="Genomic_DNA"/>
</dbReference>
<dbReference type="OrthoDB" id="9133049at2"/>
<reference evidence="1 2" key="1">
    <citation type="submission" date="2015-03" db="EMBL/GenBank/DDBJ databases">
        <title>Comparative genomics of Pseudomonas insights into diversity of traits involved in vanlence and defense.</title>
        <authorList>
            <person name="Qin Y."/>
        </authorList>
    </citation>
    <scope>NUCLEOTIDE SEQUENCE [LARGE SCALE GENOMIC DNA]</scope>
    <source>
        <strain evidence="1 2">C8</strain>
    </source>
</reference>
<comment type="caution">
    <text evidence="1">The sequence shown here is derived from an EMBL/GenBank/DDBJ whole genome shotgun (WGS) entry which is preliminary data.</text>
</comment>
<dbReference type="Proteomes" id="UP000033588">
    <property type="component" value="Unassembled WGS sequence"/>
</dbReference>
<organism evidence="1 2">
    <name type="scientific">Pseudomonas fluorescens</name>
    <dbReference type="NCBI Taxonomy" id="294"/>
    <lineage>
        <taxon>Bacteria</taxon>
        <taxon>Pseudomonadati</taxon>
        <taxon>Pseudomonadota</taxon>
        <taxon>Gammaproteobacteria</taxon>
        <taxon>Pseudomonadales</taxon>
        <taxon>Pseudomonadaceae</taxon>
        <taxon>Pseudomonas</taxon>
    </lineage>
</organism>
<evidence type="ECO:0000313" key="2">
    <source>
        <dbReference type="Proteomes" id="UP000033588"/>
    </source>
</evidence>
<evidence type="ECO:0008006" key="3">
    <source>
        <dbReference type="Google" id="ProtNLM"/>
    </source>
</evidence>
<gene>
    <name evidence="1" type="ORF">VC35_02960</name>
</gene>
<protein>
    <recommendedName>
        <fullName evidence="3">Lipoprotein</fullName>
    </recommendedName>
</protein>
<dbReference type="PROSITE" id="PS51257">
    <property type="entry name" value="PROKAR_LIPOPROTEIN"/>
    <property type="match status" value="1"/>
</dbReference>
<dbReference type="RefSeq" id="WP_046037671.1">
    <property type="nucleotide sequence ID" value="NZ_LACC01000004.1"/>
</dbReference>